<feature type="compositionally biased region" description="Polar residues" evidence="2">
    <location>
        <begin position="2186"/>
        <end position="2195"/>
    </location>
</feature>
<dbReference type="InterPro" id="IPR051681">
    <property type="entry name" value="Ser/Thr_Kinases-Pseudokinases"/>
</dbReference>
<gene>
    <name evidence="5" type="ORF">HYH03_009839</name>
</gene>
<dbReference type="Proteomes" id="UP000612055">
    <property type="component" value="Unassembled WGS sequence"/>
</dbReference>
<feature type="region of interest" description="Disordered" evidence="2">
    <location>
        <begin position="927"/>
        <end position="946"/>
    </location>
</feature>
<dbReference type="GO" id="GO:0005524">
    <property type="term" value="F:ATP binding"/>
    <property type="evidence" value="ECO:0007669"/>
    <property type="project" value="UniProtKB-UniRule"/>
</dbReference>
<dbReference type="InterPro" id="IPR017441">
    <property type="entry name" value="Protein_kinase_ATP_BS"/>
</dbReference>
<feature type="compositionally biased region" description="Polar residues" evidence="2">
    <location>
        <begin position="1373"/>
        <end position="1391"/>
    </location>
</feature>
<feature type="compositionally biased region" description="Low complexity" evidence="2">
    <location>
        <begin position="2068"/>
        <end position="2087"/>
    </location>
</feature>
<feature type="compositionally biased region" description="Low complexity" evidence="2">
    <location>
        <begin position="1309"/>
        <end position="1320"/>
    </location>
</feature>
<feature type="compositionally biased region" description="Low complexity" evidence="2">
    <location>
        <begin position="1436"/>
        <end position="1448"/>
    </location>
</feature>
<sequence>MGDGPRSAGRAARPWPLSSARWRRGLTWLRQALLVCVALACLGPGGLPSVSGHGASSSLWTLPRLSSGSVFTDLNTASGHNHSELILVLEETDADLPTAQQQFKTSTLISAPRSSFNLTPPGLYLGEEPGSFLLGQGVTVTFQELLLHEVAASLVLPPDANLSSAASLGTGAGGWSLSLAAFEMRPGSLVRVIGAEMLLTSCDLAQQLYGLAGLGPMPGFDAIQAFDPAIMIRSASMPGLELRDVSISCEQACGARGTRTLQVHSQNDFELAMGVITAGGCQSYVVLLAANISFALPVNPPPPGLPPTAPASGVSTGRRRILAPTIGAARTSVPVTVNVTIRGTGPTPASTVVDTARVVAAFTIRPPGRLSMENLALTNLAVPLTGVLSSPLHCFDRPYMHDYSVAPVTLATHNVLMVIAPEEFSYVTAWLKAFADLPDVIDENMAALMNRSSPGAGFTTLGASQFTLGVSRLIDMDANNLTVTYRPPTGVPAPAFGVGMSWAVASPLDVFPQTVGLATSASLAAVLNASASMIVPSTTPGRMYNAYSGTWVRAVLQLWTPPLAANATVVPYEPVPYGPVTLRRSVALGPCVSVTASGAIYSAVAAPVLNMSYTRTTWMTFESTAWSVTVRNMTLVGLNSPARWPDDKVVRVLDLLMWALDFNRLPSLAGNPPSLVMTGLTVSVSPQELDLWDDCFEILTGTPEMGYGLSPPSSPGNATSLAPPPPVSAGAPSTEASRYPPQLETACRSLGLQAYKAQRISRTVLQIKLLQGMGMLIQDTLLRSDIQPYNRSDLVVLLPADGDDVTAPAASSDSDGGTPKWAISLAVVGAVALVALVLIGWALVRNYKYGTSRYVNVHMKKMAGISDDAEYGEPAAFQNGVAGGGSTGMVGSVAGTRSVSAKSSGTATGIPAKSAAVAVELGEPPGFLTTSTASGEPGRGLSVATSDAMASASQLSSVTGDSGRWRTTRASAVPVLPPLMDVSNRGHDQSSLASAGSGSEVRRLGSTGAAGPAAAGPPGPRESAASASSSGMYGSVGQRDSLPYATAGVSSAQRGSTGSSGPPSQRPASEPWRRAAGSSGYREAPSPQHSAGQQQLPSTWQQHSAFEQQGGGGGQEPQPQVQAQPQQWRGAQPSQPGPQPSPPPRASLQTPPSLQQLRQQGGQPQTETGEMEVPSLDPLNGVRMPSLAQIPDWEYGTGTTEGDEITAAAVALTYAAGENGVDGDAESLRVIPPNAAAFLASLSAAATSAGNRSANTAAASSREDESESNQGSGQLSFWAQPRNADGAISSKSSITAGTPVSRLGAEAVRSVAGSAGSGSSKLPTLSAGAHLQAGADTGTPKAGVAPRTQAGGSVAPSGPPPPLQRQASAGAAISNSLYGGTTPQVRSTSVPWPSPFVRDRALVNAQAAADAPVTPPSPPPNRYHRSGSQRASTAGGSVSPPVNPNSGLSPPPSPPPSQSRSRQLLRGSNSALGPTGSEGNGSQGPGPGLTASAKPGLGKLLVGSLTNLFRVDNLVASGTQSAASSASHKHMSPHQSFIRRESGKVPGLTGGSSPGTTPPATAGPRESGPGAASSGTNGSGGGGSGGMGEGGQANHRASSRGTTPKVASGGLGAALSEMTADVESRVNENQLVIQQILGSGAFGTVYKALWKGLQVAVKTMTLTSDAVTQGRHAALMEAALSKSIFHPNVVTTYTCDLKPMHVDSHRGGAMTGLQIANETEVIQEWRLYIVQEFCDGGSLRHAIEARSFLSPSTGTPQMEWVLQMSREVAAGLQYLHEHNIIHGDLNPANVLLKKDDTSVLGYTAKIADFGLSVHMQAEQSHVSNTKRGTPFYTAPEVAHAGNLTRFADVFSYGVMLWELYCSRSCWTYGPQGRLVHQRGFPHLPPTCPRPFAVLVSTCMQPAHKQRPTFKQVGLQLDAMLRECEQQVIAAQGPAQGPPPPPVAVRPNSGTATSSSQQPAWGSGLNALPPGSPTSARATQRSPGHTPHGSHLGGLSPQESLPPTFSIGQHAVTSTGASSAGDPRGSDGSVAAQVVGVFSGGTGVGGGGGGSSRMSRASSGGPTDGAGGSSMDAGAGVGRGMRSSASAALGGGGGGAGGGGGGSGASTGGWLHPASAGPAAAGGGPRPHLTAASHMQSASTASHTAGTQHGRLDWSWGPALSSNSSSVYSTNATNVQMPTGGLGHGDASSTSGSGANALTPAGLLGTYPAWPRPHGAPHASGAAGLAGNSIADQSGGDVAGGSGPLFLFNPAGGVAARTPSAPASAFPGLVAAGSTAGPQLRPVGGPTPVLPAPEEQR</sequence>
<protein>
    <recommendedName>
        <fullName evidence="4">Protein kinase domain-containing protein</fullName>
    </recommendedName>
</protein>
<feature type="region of interest" description="Disordered" evidence="2">
    <location>
        <begin position="1931"/>
        <end position="2028"/>
    </location>
</feature>
<feature type="compositionally biased region" description="Polar residues" evidence="2">
    <location>
        <begin position="1972"/>
        <end position="1982"/>
    </location>
</feature>
<accession>A0A835XYD2</accession>
<feature type="compositionally biased region" description="Low complexity" evidence="2">
    <location>
        <begin position="1116"/>
        <end position="1134"/>
    </location>
</feature>
<keyword evidence="3" id="KW-1133">Transmembrane helix</keyword>
<feature type="domain" description="Protein kinase" evidence="4">
    <location>
        <begin position="1631"/>
        <end position="1920"/>
    </location>
</feature>
<feature type="compositionally biased region" description="Polar residues" evidence="2">
    <location>
        <begin position="1087"/>
        <end position="1107"/>
    </location>
</feature>
<organism evidence="5 6">
    <name type="scientific">Edaphochlamys debaryana</name>
    <dbReference type="NCBI Taxonomy" id="47281"/>
    <lineage>
        <taxon>Eukaryota</taxon>
        <taxon>Viridiplantae</taxon>
        <taxon>Chlorophyta</taxon>
        <taxon>core chlorophytes</taxon>
        <taxon>Chlorophyceae</taxon>
        <taxon>CS clade</taxon>
        <taxon>Chlamydomonadales</taxon>
        <taxon>Chlamydomonadales incertae sedis</taxon>
        <taxon>Edaphochlamys</taxon>
    </lineage>
</organism>
<feature type="compositionally biased region" description="Low complexity" evidence="2">
    <location>
        <begin position="1554"/>
        <end position="1576"/>
    </location>
</feature>
<evidence type="ECO:0000256" key="3">
    <source>
        <dbReference type="SAM" id="Phobius"/>
    </source>
</evidence>
<dbReference type="PANTHER" id="PTHR44329">
    <property type="entry name" value="SERINE/THREONINE-PROTEIN KINASE TNNI3K-RELATED"/>
    <property type="match status" value="1"/>
</dbReference>
<feature type="compositionally biased region" description="Low complexity" evidence="2">
    <location>
        <begin position="1151"/>
        <end position="1168"/>
    </location>
</feature>
<feature type="compositionally biased region" description="Low complexity" evidence="2">
    <location>
        <begin position="1249"/>
        <end position="1260"/>
    </location>
</feature>
<evidence type="ECO:0000313" key="5">
    <source>
        <dbReference type="EMBL" id="KAG2491887.1"/>
    </source>
</evidence>
<feature type="region of interest" description="Disordered" evidence="2">
    <location>
        <begin position="2256"/>
        <end position="2296"/>
    </location>
</feature>
<name>A0A835XYD2_9CHLO</name>
<dbReference type="Gene3D" id="3.30.200.20">
    <property type="entry name" value="Phosphorylase Kinase, domain 1"/>
    <property type="match status" value="1"/>
</dbReference>
<dbReference type="Pfam" id="PF00069">
    <property type="entry name" value="Pkinase"/>
    <property type="match status" value="1"/>
</dbReference>
<feature type="region of interest" description="Disordered" evidence="2">
    <location>
        <begin position="2176"/>
        <end position="2195"/>
    </location>
</feature>
<reference evidence="5" key="1">
    <citation type="journal article" date="2020" name="bioRxiv">
        <title>Comparative genomics of Chlamydomonas.</title>
        <authorList>
            <person name="Craig R.J."/>
            <person name="Hasan A.R."/>
            <person name="Ness R.W."/>
            <person name="Keightley P.D."/>
        </authorList>
    </citation>
    <scope>NUCLEOTIDE SEQUENCE</scope>
    <source>
        <strain evidence="5">CCAP 11/70</strain>
    </source>
</reference>
<keyword evidence="3" id="KW-0812">Transmembrane</keyword>
<dbReference type="PANTHER" id="PTHR44329:SF289">
    <property type="entry name" value="SERINE_THREONINE-PROTEIN KINASE VIK"/>
    <property type="match status" value="1"/>
</dbReference>
<keyword evidence="1" id="KW-0547">Nucleotide-binding</keyword>
<evidence type="ECO:0000313" key="6">
    <source>
        <dbReference type="Proteomes" id="UP000612055"/>
    </source>
</evidence>
<evidence type="ECO:0000256" key="1">
    <source>
        <dbReference type="PROSITE-ProRule" id="PRU10141"/>
    </source>
</evidence>
<feature type="compositionally biased region" description="Low complexity" evidence="2">
    <location>
        <begin position="1005"/>
        <end position="1014"/>
    </location>
</feature>
<keyword evidence="3" id="KW-0472">Membrane</keyword>
<feature type="compositionally biased region" description="Polar residues" evidence="2">
    <location>
        <begin position="1947"/>
        <end position="1959"/>
    </location>
</feature>
<evidence type="ECO:0000256" key="2">
    <source>
        <dbReference type="SAM" id="MobiDB-lite"/>
    </source>
</evidence>
<feature type="region of interest" description="Disordered" evidence="2">
    <location>
        <begin position="1249"/>
        <end position="1282"/>
    </location>
</feature>
<dbReference type="GO" id="GO:0004674">
    <property type="term" value="F:protein serine/threonine kinase activity"/>
    <property type="evidence" value="ECO:0007669"/>
    <property type="project" value="TreeGrafter"/>
</dbReference>
<feature type="region of interest" description="Disordered" evidence="2">
    <location>
        <begin position="1522"/>
        <end position="1609"/>
    </location>
</feature>
<dbReference type="InterPro" id="IPR000719">
    <property type="entry name" value="Prot_kinase_dom"/>
</dbReference>
<dbReference type="Gene3D" id="1.10.510.10">
    <property type="entry name" value="Transferase(Phosphotransferase) domain 1"/>
    <property type="match status" value="1"/>
</dbReference>
<feature type="compositionally biased region" description="Polar residues" evidence="2">
    <location>
        <begin position="1048"/>
        <end position="1067"/>
    </location>
</feature>
<evidence type="ECO:0000259" key="4">
    <source>
        <dbReference type="PROSITE" id="PS50011"/>
    </source>
</evidence>
<feature type="region of interest" description="Disordered" evidence="2">
    <location>
        <begin position="1309"/>
        <end position="1496"/>
    </location>
</feature>
<feature type="compositionally biased region" description="Polar residues" evidence="2">
    <location>
        <begin position="1996"/>
        <end position="2017"/>
    </location>
</feature>
<feature type="compositionally biased region" description="Gly residues" evidence="2">
    <location>
        <begin position="1577"/>
        <end position="1591"/>
    </location>
</feature>
<feature type="compositionally biased region" description="Gly residues" evidence="2">
    <location>
        <begin position="1476"/>
        <end position="1487"/>
    </location>
</feature>
<feature type="region of interest" description="Disordered" evidence="2">
    <location>
        <begin position="2041"/>
        <end position="2152"/>
    </location>
</feature>
<comment type="caution">
    <text evidence="5">The sequence shown here is derived from an EMBL/GenBank/DDBJ whole genome shotgun (WGS) entry which is preliminary data.</text>
</comment>
<feature type="region of interest" description="Disordered" evidence="2">
    <location>
        <begin position="706"/>
        <end position="739"/>
    </location>
</feature>
<keyword evidence="1" id="KW-0067">ATP-binding</keyword>
<feature type="compositionally biased region" description="Low complexity" evidence="2">
    <location>
        <begin position="2051"/>
        <end position="2060"/>
    </location>
</feature>
<keyword evidence="6" id="KW-1185">Reference proteome</keyword>
<dbReference type="EMBL" id="JAEHOE010000049">
    <property type="protein sequence ID" value="KAG2491887.1"/>
    <property type="molecule type" value="Genomic_DNA"/>
</dbReference>
<feature type="binding site" evidence="1">
    <location>
        <position position="1658"/>
    </location>
    <ligand>
        <name>ATP</name>
        <dbReference type="ChEBI" id="CHEBI:30616"/>
    </ligand>
</feature>
<feature type="region of interest" description="Disordered" evidence="2">
    <location>
        <begin position="976"/>
        <end position="1185"/>
    </location>
</feature>
<dbReference type="InterPro" id="IPR011009">
    <property type="entry name" value="Kinase-like_dom_sf"/>
</dbReference>
<dbReference type="SUPFAM" id="SSF56112">
    <property type="entry name" value="Protein kinase-like (PK-like)"/>
    <property type="match status" value="1"/>
</dbReference>
<dbReference type="OrthoDB" id="552337at2759"/>
<dbReference type="PROSITE" id="PS50011">
    <property type="entry name" value="PROTEIN_KINASE_DOM"/>
    <property type="match status" value="1"/>
</dbReference>
<feature type="compositionally biased region" description="Polar residues" evidence="2">
    <location>
        <begin position="2132"/>
        <end position="2146"/>
    </location>
</feature>
<feature type="compositionally biased region" description="Low complexity" evidence="2">
    <location>
        <begin position="1021"/>
        <end position="1037"/>
    </location>
</feature>
<feature type="compositionally biased region" description="Pro residues" evidence="2">
    <location>
        <begin position="1135"/>
        <end position="1145"/>
    </location>
</feature>
<feature type="transmembrane region" description="Helical" evidence="3">
    <location>
        <begin position="821"/>
        <end position="844"/>
    </location>
</feature>
<feature type="compositionally biased region" description="Low complexity" evidence="2">
    <location>
        <begin position="1458"/>
        <end position="1470"/>
    </location>
</feature>
<proteinExistence type="predicted"/>
<dbReference type="PROSITE" id="PS00107">
    <property type="entry name" value="PROTEIN_KINASE_ATP"/>
    <property type="match status" value="1"/>
</dbReference>
<feature type="compositionally biased region" description="Gly residues" evidence="2">
    <location>
        <begin position="2088"/>
        <end position="2106"/>
    </location>
</feature>
<feature type="compositionally biased region" description="Gly residues" evidence="2">
    <location>
        <begin position="2041"/>
        <end position="2050"/>
    </location>
</feature>